<dbReference type="KEGG" id="cyp:PCC8801_2522"/>
<dbReference type="HOGENOM" id="CLU_091705_5_0_3"/>
<dbReference type="GO" id="GO:0015628">
    <property type="term" value="P:protein secretion by the type II secretion system"/>
    <property type="evidence" value="ECO:0007669"/>
    <property type="project" value="InterPro"/>
</dbReference>
<evidence type="ECO:0000313" key="7">
    <source>
        <dbReference type="EMBL" id="ACK66530.1"/>
    </source>
</evidence>
<reference evidence="8" key="1">
    <citation type="journal article" date="2011" name="MBio">
        <title>Novel metabolic attributes of the genus Cyanothece, comprising a group of unicellular nitrogen-fixing Cyanobacteria.</title>
        <authorList>
            <person name="Bandyopadhyay A."/>
            <person name="Elvitigala T."/>
            <person name="Welsh E."/>
            <person name="Stockel J."/>
            <person name="Liberton M."/>
            <person name="Min H."/>
            <person name="Sherman L.A."/>
            <person name="Pakrasi H.B."/>
        </authorList>
    </citation>
    <scope>NUCLEOTIDE SEQUENCE [LARGE SCALE GENOMIC DNA]</scope>
    <source>
        <strain evidence="8">PCC 8801</strain>
    </source>
</reference>
<dbReference type="InterPro" id="IPR000983">
    <property type="entry name" value="Bac_GSPG_pilin"/>
</dbReference>
<sequence>MNAQFKTKLIQHLAAKKGNKGFTLIELLVVVIIIGVLAAIALPNLLSQVGKARESEAKSFVGAVNRAQQGYYTENAAFAGTLGDVEVPAGTPKYYSFPTTLGTSTGTVVANGTNNNKNGTRDYAGGTQYNTATRAFDTVVCRGDVGSTAATSTPGGAGEVSAATAMTCATGFKILK</sequence>
<evidence type="ECO:0000256" key="3">
    <source>
        <dbReference type="ARBA" id="ARBA00022692"/>
    </source>
</evidence>
<dbReference type="Gene3D" id="3.30.700.10">
    <property type="entry name" value="Glycoprotein, Type 4 Pilin"/>
    <property type="match status" value="1"/>
</dbReference>
<dbReference type="EMBL" id="CP001287">
    <property type="protein sequence ID" value="ACK66530.1"/>
    <property type="molecule type" value="Genomic_DNA"/>
</dbReference>
<protein>
    <submittedName>
        <fullName evidence="7">Pilin</fullName>
    </submittedName>
</protein>
<proteinExistence type="predicted"/>
<dbReference type="Pfam" id="PF07963">
    <property type="entry name" value="N_methyl"/>
    <property type="match status" value="1"/>
</dbReference>
<dbReference type="InterPro" id="IPR045584">
    <property type="entry name" value="Pilin-like"/>
</dbReference>
<dbReference type="InterPro" id="IPR031975">
    <property type="entry name" value="Pilin_GH"/>
</dbReference>
<feature type="transmembrane region" description="Helical" evidence="6">
    <location>
        <begin position="21"/>
        <end position="42"/>
    </location>
</feature>
<keyword evidence="2" id="KW-0488">Methylation</keyword>
<dbReference type="PANTHER" id="PTHR30093">
    <property type="entry name" value="GENERAL SECRETION PATHWAY PROTEIN G"/>
    <property type="match status" value="1"/>
</dbReference>
<comment type="subcellular location">
    <subcellularLocation>
        <location evidence="1">Membrane</location>
        <topology evidence="1">Single-pass membrane protein</topology>
    </subcellularLocation>
</comment>
<dbReference type="RefSeq" id="WP_012595797.1">
    <property type="nucleotide sequence ID" value="NC_011726.1"/>
</dbReference>
<evidence type="ECO:0000256" key="6">
    <source>
        <dbReference type="SAM" id="Phobius"/>
    </source>
</evidence>
<dbReference type="Proteomes" id="UP000008204">
    <property type="component" value="Chromosome"/>
</dbReference>
<dbReference type="OrthoDB" id="467711at2"/>
<keyword evidence="8" id="KW-1185">Reference proteome</keyword>
<dbReference type="NCBIfam" id="TIGR02532">
    <property type="entry name" value="IV_pilin_GFxxxE"/>
    <property type="match status" value="1"/>
</dbReference>
<dbReference type="SUPFAM" id="SSF54523">
    <property type="entry name" value="Pili subunits"/>
    <property type="match status" value="1"/>
</dbReference>
<dbReference type="PANTHER" id="PTHR30093:SF44">
    <property type="entry name" value="TYPE II SECRETION SYSTEM CORE PROTEIN G"/>
    <property type="match status" value="1"/>
</dbReference>
<gene>
    <name evidence="7" type="ordered locus">PCC8801_2522</name>
</gene>
<dbReference type="STRING" id="41431.PCC8801_2522"/>
<keyword evidence="3 6" id="KW-0812">Transmembrane</keyword>
<dbReference type="InterPro" id="IPR012902">
    <property type="entry name" value="N_methyl_site"/>
</dbReference>
<dbReference type="AlphaFoldDB" id="B7K3Z0"/>
<dbReference type="Pfam" id="PF16734">
    <property type="entry name" value="Pilin_GH"/>
    <property type="match status" value="1"/>
</dbReference>
<dbReference type="GO" id="GO:0015627">
    <property type="term" value="C:type II protein secretion system complex"/>
    <property type="evidence" value="ECO:0007669"/>
    <property type="project" value="InterPro"/>
</dbReference>
<name>B7K3Z0_RIPO1</name>
<evidence type="ECO:0000256" key="2">
    <source>
        <dbReference type="ARBA" id="ARBA00022481"/>
    </source>
</evidence>
<dbReference type="PRINTS" id="PR00813">
    <property type="entry name" value="BCTERIALGSPG"/>
</dbReference>
<organism evidence="7 8">
    <name type="scientific">Rippkaea orientalis (strain PCC 8801 / RF-1)</name>
    <name type="common">Cyanothece sp. (strain PCC 8801)</name>
    <dbReference type="NCBI Taxonomy" id="41431"/>
    <lineage>
        <taxon>Bacteria</taxon>
        <taxon>Bacillati</taxon>
        <taxon>Cyanobacteriota</taxon>
        <taxon>Cyanophyceae</taxon>
        <taxon>Oscillatoriophycideae</taxon>
        <taxon>Chroococcales</taxon>
        <taxon>Aphanothecaceae</taxon>
        <taxon>Rippkaea</taxon>
        <taxon>Rippkaea orientalis</taxon>
    </lineage>
</organism>
<evidence type="ECO:0000313" key="8">
    <source>
        <dbReference type="Proteomes" id="UP000008204"/>
    </source>
</evidence>
<dbReference type="eggNOG" id="COG2165">
    <property type="taxonomic scope" value="Bacteria"/>
</dbReference>
<accession>B7K3Z0</accession>
<dbReference type="GO" id="GO:0016020">
    <property type="term" value="C:membrane"/>
    <property type="evidence" value="ECO:0007669"/>
    <property type="project" value="UniProtKB-SubCell"/>
</dbReference>
<keyword evidence="5 6" id="KW-0472">Membrane</keyword>
<evidence type="ECO:0000256" key="4">
    <source>
        <dbReference type="ARBA" id="ARBA00022989"/>
    </source>
</evidence>
<evidence type="ECO:0000256" key="5">
    <source>
        <dbReference type="ARBA" id="ARBA00023136"/>
    </source>
</evidence>
<evidence type="ECO:0000256" key="1">
    <source>
        <dbReference type="ARBA" id="ARBA00004167"/>
    </source>
</evidence>
<dbReference type="PROSITE" id="PS00409">
    <property type="entry name" value="PROKAR_NTER_METHYL"/>
    <property type="match status" value="1"/>
</dbReference>
<keyword evidence="4 6" id="KW-1133">Transmembrane helix</keyword>